<dbReference type="PANTHER" id="PTHR34580">
    <property type="match status" value="1"/>
</dbReference>
<accession>A0A1M5A4H3</accession>
<dbReference type="Pfam" id="PF13280">
    <property type="entry name" value="WYL"/>
    <property type="match status" value="1"/>
</dbReference>
<dbReference type="Proteomes" id="UP000184076">
    <property type="component" value="Unassembled WGS sequence"/>
</dbReference>
<protein>
    <submittedName>
        <fullName evidence="3">Predicted DNA-binding transcriptional regulator YafY, contains an HTH and WYL domains</fullName>
    </submittedName>
</protein>
<organism evidence="3 4">
    <name type="scientific">Desulfacinum infernum DSM 9756</name>
    <dbReference type="NCBI Taxonomy" id="1121391"/>
    <lineage>
        <taxon>Bacteria</taxon>
        <taxon>Pseudomonadati</taxon>
        <taxon>Thermodesulfobacteriota</taxon>
        <taxon>Syntrophobacteria</taxon>
        <taxon>Syntrophobacterales</taxon>
        <taxon>Syntrophobacteraceae</taxon>
        <taxon>Desulfacinum</taxon>
    </lineage>
</organism>
<dbReference type="PANTHER" id="PTHR34580:SF9">
    <property type="entry name" value="SLL5097 PROTEIN"/>
    <property type="match status" value="1"/>
</dbReference>
<name>A0A1M5A4H3_9BACT</name>
<dbReference type="PROSITE" id="PS52050">
    <property type="entry name" value="WYL"/>
    <property type="match status" value="1"/>
</dbReference>
<dbReference type="InterPro" id="IPR057727">
    <property type="entry name" value="WCX_dom"/>
</dbReference>
<dbReference type="Pfam" id="PF25583">
    <property type="entry name" value="WCX"/>
    <property type="match status" value="1"/>
</dbReference>
<keyword evidence="4" id="KW-1185">Reference proteome</keyword>
<dbReference type="InterPro" id="IPR051534">
    <property type="entry name" value="CBASS_pafABC_assoc_protein"/>
</dbReference>
<evidence type="ECO:0000313" key="4">
    <source>
        <dbReference type="Proteomes" id="UP000184076"/>
    </source>
</evidence>
<proteinExistence type="predicted"/>
<reference evidence="4" key="1">
    <citation type="submission" date="2016-11" db="EMBL/GenBank/DDBJ databases">
        <authorList>
            <person name="Varghese N."/>
            <person name="Submissions S."/>
        </authorList>
    </citation>
    <scope>NUCLEOTIDE SEQUENCE [LARGE SCALE GENOMIC DNA]</scope>
    <source>
        <strain evidence="4">DSM 9756</strain>
    </source>
</reference>
<dbReference type="EMBL" id="FQVB01000013">
    <property type="protein sequence ID" value="SHF25124.1"/>
    <property type="molecule type" value="Genomic_DNA"/>
</dbReference>
<dbReference type="InterPro" id="IPR026881">
    <property type="entry name" value="WYL_dom"/>
</dbReference>
<gene>
    <name evidence="3" type="ORF">SAMN02745206_01630</name>
</gene>
<dbReference type="GO" id="GO:0003677">
    <property type="term" value="F:DNA binding"/>
    <property type="evidence" value="ECO:0007669"/>
    <property type="project" value="UniProtKB-KW"/>
</dbReference>
<keyword evidence="3" id="KW-0238">DNA-binding</keyword>
<dbReference type="OrthoDB" id="9787242at2"/>
<feature type="domain" description="WYL" evidence="1">
    <location>
        <begin position="135"/>
        <end position="203"/>
    </location>
</feature>
<evidence type="ECO:0000313" key="3">
    <source>
        <dbReference type="EMBL" id="SHF25124.1"/>
    </source>
</evidence>
<feature type="domain" description="WCX" evidence="2">
    <location>
        <begin position="232"/>
        <end position="308"/>
    </location>
</feature>
<dbReference type="AlphaFoldDB" id="A0A1M5A4H3"/>
<evidence type="ECO:0000259" key="1">
    <source>
        <dbReference type="Pfam" id="PF13280"/>
    </source>
</evidence>
<dbReference type="STRING" id="1121391.SAMN02745206_01630"/>
<sequence length="314" mass="36947">MLERIFWFYGLLRENAYPTAARYEERFEVSHSTFKRDLAFLRDRLGAPIEYDRRRGGYFLTDSSFELPSFWFNPHQLLLMLGICRQMSRALDPLPKEILGFCKRVEALLSMHFGPRILEAVSFENVEWAACDNRLLETLADAILKRRCLRIVYYTGYSGETATRRIEPYRLHNYRGTWHLAAFCHYRGEPRIFMLSRIREVQILPDEYGVHRFDVGQFLDTAFGIYRGGTVRTAVLRFSPAISRIIRDQIWHKDQEVRMDEDGSLTLSVPIADLTEIRRHVLKYGAEVEVLEPAELRRQVREEAARILGIYEKE</sequence>
<dbReference type="RefSeq" id="WP_073038493.1">
    <property type="nucleotide sequence ID" value="NZ_FQVB01000013.1"/>
</dbReference>
<evidence type="ECO:0000259" key="2">
    <source>
        <dbReference type="Pfam" id="PF25583"/>
    </source>
</evidence>